<dbReference type="PANTHER" id="PTHR34822">
    <property type="entry name" value="GRPB DOMAIN PROTEIN (AFU_ORTHOLOGUE AFUA_1G01530)"/>
    <property type="match status" value="1"/>
</dbReference>
<dbReference type="EMBL" id="JAACYS010000033">
    <property type="protein sequence ID" value="NCU17755.1"/>
    <property type="molecule type" value="Genomic_DNA"/>
</dbReference>
<comment type="caution">
    <text evidence="1">The sequence shown here is derived from an EMBL/GenBank/DDBJ whole genome shotgun (WGS) entry which is preliminary data.</text>
</comment>
<protein>
    <submittedName>
        <fullName evidence="1">GrpB family protein</fullName>
    </submittedName>
</protein>
<evidence type="ECO:0000313" key="2">
    <source>
        <dbReference type="Proteomes" id="UP000743899"/>
    </source>
</evidence>
<dbReference type="SUPFAM" id="SSF81301">
    <property type="entry name" value="Nucleotidyltransferase"/>
    <property type="match status" value="1"/>
</dbReference>
<keyword evidence="2" id="KW-1185">Reference proteome</keyword>
<reference evidence="1 2" key="1">
    <citation type="submission" date="2020-01" db="EMBL/GenBank/DDBJ databases">
        <title>A novel Bacillus sp. from Pasinler.</title>
        <authorList>
            <person name="Adiguzel A."/>
            <person name="Ay H."/>
            <person name="Baltaci M.O."/>
        </authorList>
    </citation>
    <scope>NUCLEOTIDE SEQUENCE [LARGE SCALE GENOMIC DNA]</scope>
    <source>
        <strain evidence="1 2">P1</strain>
    </source>
</reference>
<sequence>MWDSDIILRDYDPKWSILYKKEEEQILELLKENVLGIEHIGSTAIPGMLAYPVIDILVGIDSFTEIRMIAKPIKRLKYDVIPRPDLSPRRFYEKKLLNQIGYHLHLCEYKSEDWFNLVLFRDYLKKYPDVADRYAQYKFMLSRKYKNNPIRYHLNKRLFVKEILEIAREEFGNEILL</sequence>
<evidence type="ECO:0000313" key="1">
    <source>
        <dbReference type="EMBL" id="NCU17755.1"/>
    </source>
</evidence>
<dbReference type="InterPro" id="IPR043519">
    <property type="entry name" value="NT_sf"/>
</dbReference>
<dbReference type="Gene3D" id="3.30.460.10">
    <property type="entry name" value="Beta Polymerase, domain 2"/>
    <property type="match status" value="1"/>
</dbReference>
<organism evidence="1 2">
    <name type="scientific">Pallidibacillus pasinlerensis</name>
    <dbReference type="NCBI Taxonomy" id="2703818"/>
    <lineage>
        <taxon>Bacteria</taxon>
        <taxon>Bacillati</taxon>
        <taxon>Bacillota</taxon>
        <taxon>Bacilli</taxon>
        <taxon>Bacillales</taxon>
        <taxon>Bacillaceae</taxon>
        <taxon>Pallidibacillus</taxon>
    </lineage>
</organism>
<dbReference type="Pfam" id="PF04229">
    <property type="entry name" value="GrpB"/>
    <property type="match status" value="1"/>
</dbReference>
<dbReference type="PANTHER" id="PTHR34822:SF1">
    <property type="entry name" value="GRPB FAMILY PROTEIN"/>
    <property type="match status" value="1"/>
</dbReference>
<gene>
    <name evidence="1" type="ORF">GW534_08305</name>
</gene>
<accession>A0ABX0A8G4</accession>
<dbReference type="Proteomes" id="UP000743899">
    <property type="component" value="Unassembled WGS sequence"/>
</dbReference>
<name>A0ABX0A8G4_9BACI</name>
<proteinExistence type="predicted"/>
<dbReference type="InterPro" id="IPR007344">
    <property type="entry name" value="GrpB/CoaE"/>
</dbReference>
<dbReference type="RefSeq" id="WP_161920586.1">
    <property type="nucleotide sequence ID" value="NZ_JAACYS010000033.1"/>
</dbReference>